<comment type="caution">
    <text evidence="4">The sequence shown here is derived from an EMBL/GenBank/DDBJ whole genome shotgun (WGS) entry which is preliminary data.</text>
</comment>
<evidence type="ECO:0000313" key="5">
    <source>
        <dbReference type="Proteomes" id="UP000006034"/>
    </source>
</evidence>
<protein>
    <recommendedName>
        <fullName evidence="3">Transglycosylase SLT domain-containing protein</fullName>
    </recommendedName>
</protein>
<dbReference type="GeneID" id="78085329"/>
<dbReference type="HOGENOM" id="CLU_092742_0_0_7"/>
<comment type="similarity">
    <text evidence="1">Belongs to the transglycosylase Slt family.</text>
</comment>
<sequence length="214" mass="23899">MMIRMVLMMALLSAPFPQPGLASDIPRAAERHRAELIRVSRAVWGVEAPVAVFAAQVHTESWWRNGTVSPAGAQGLAQFLPSTAEWLPRAVPELEREAGRSAPFNPGWALRALVSYDKWLWDRLNGADACQRMAFTLSAYNGGIGWVGRDRKEAERQGRDPARWFGQVEKVNAGRSASSLRENRRYVRLILLERQYWYRKAGWGPGVGCGGGHD</sequence>
<evidence type="ECO:0000259" key="3">
    <source>
        <dbReference type="Pfam" id="PF01464"/>
    </source>
</evidence>
<name>E5Y7M1_BILW3</name>
<dbReference type="Gene3D" id="1.10.530.10">
    <property type="match status" value="1"/>
</dbReference>
<dbReference type="PANTHER" id="PTHR37423">
    <property type="entry name" value="SOLUBLE LYTIC MUREIN TRANSGLYCOSYLASE-RELATED"/>
    <property type="match status" value="1"/>
</dbReference>
<reference evidence="4 5" key="2">
    <citation type="submission" date="2013-04" db="EMBL/GenBank/DDBJ databases">
        <title>The Genome Sequence of Bilophila wadsworthia 3_1_6.</title>
        <authorList>
            <consortium name="The Broad Institute Genomics Platform"/>
            <person name="Earl A."/>
            <person name="Ward D."/>
            <person name="Feldgarden M."/>
            <person name="Gevers D."/>
            <person name="Sibley C."/>
            <person name="Strauss J."/>
            <person name="Allen-Vercoe E."/>
            <person name="Walker B."/>
            <person name="Young S."/>
            <person name="Zeng Q."/>
            <person name="Gargeya S."/>
            <person name="Fitzgerald M."/>
            <person name="Haas B."/>
            <person name="Abouelleil A."/>
            <person name="Allen A.W."/>
            <person name="Alvarado L."/>
            <person name="Arachchi H.M."/>
            <person name="Berlin A.M."/>
            <person name="Chapman S.B."/>
            <person name="Gainer-Dewar J."/>
            <person name="Goldberg J."/>
            <person name="Griggs A."/>
            <person name="Gujja S."/>
            <person name="Hansen M."/>
            <person name="Howarth C."/>
            <person name="Imamovic A."/>
            <person name="Ireland A."/>
            <person name="Larimer J."/>
            <person name="McCowan C."/>
            <person name="Murphy C."/>
            <person name="Pearson M."/>
            <person name="Poon T.W."/>
            <person name="Priest M."/>
            <person name="Roberts A."/>
            <person name="Saif S."/>
            <person name="Shea T."/>
            <person name="Sisk P."/>
            <person name="Sykes S."/>
            <person name="Wortman J."/>
            <person name="Nusbaum C."/>
            <person name="Birren B."/>
        </authorList>
    </citation>
    <scope>NUCLEOTIDE SEQUENCE [LARGE SCALE GENOMIC DNA]</scope>
    <source>
        <strain evidence="4 5">3_1_6</strain>
    </source>
</reference>
<keyword evidence="5" id="KW-1185">Reference proteome</keyword>
<reference evidence="4 5" key="1">
    <citation type="submission" date="2010-10" db="EMBL/GenBank/DDBJ databases">
        <authorList>
            <consortium name="The Broad Institute Genome Sequencing Platform"/>
            <person name="Ward D."/>
            <person name="Earl A."/>
            <person name="Feldgarden M."/>
            <person name="Young S.K."/>
            <person name="Gargeya S."/>
            <person name="Zeng Q."/>
            <person name="Alvarado L."/>
            <person name="Berlin A."/>
            <person name="Bochicchio J."/>
            <person name="Chapman S.B."/>
            <person name="Chen Z."/>
            <person name="Freedman E."/>
            <person name="Gellesch M."/>
            <person name="Goldberg J."/>
            <person name="Griggs A."/>
            <person name="Gujja S."/>
            <person name="Heilman E."/>
            <person name="Heiman D."/>
            <person name="Howarth C."/>
            <person name="Mehta T."/>
            <person name="Neiman D."/>
            <person name="Pearson M."/>
            <person name="Roberts A."/>
            <person name="Saif S."/>
            <person name="Shea T."/>
            <person name="Shenoy N."/>
            <person name="Sisk P."/>
            <person name="Stolte C."/>
            <person name="Sykes S."/>
            <person name="White J."/>
            <person name="Yandava C."/>
            <person name="Allen-Vercoe E."/>
            <person name="Sibley C."/>
            <person name="Ambrose C.E."/>
            <person name="Strauss J."/>
            <person name="Daigneault M."/>
            <person name="Haas B."/>
            <person name="Nusbaum C."/>
            <person name="Birren B."/>
        </authorList>
    </citation>
    <scope>NUCLEOTIDE SEQUENCE [LARGE SCALE GENOMIC DNA]</scope>
    <source>
        <strain evidence="4 5">3_1_6</strain>
    </source>
</reference>
<dbReference type="Proteomes" id="UP000006034">
    <property type="component" value="Unassembled WGS sequence"/>
</dbReference>
<evidence type="ECO:0000256" key="2">
    <source>
        <dbReference type="SAM" id="SignalP"/>
    </source>
</evidence>
<dbReference type="STRING" id="563192.HMPREF0179_02186"/>
<dbReference type="EMBL" id="ADCP02000001">
    <property type="protein sequence ID" value="EFV43980.1"/>
    <property type="molecule type" value="Genomic_DNA"/>
</dbReference>
<dbReference type="eggNOG" id="COG0741">
    <property type="taxonomic scope" value="Bacteria"/>
</dbReference>
<keyword evidence="2" id="KW-0732">Signal</keyword>
<dbReference type="Pfam" id="PF01464">
    <property type="entry name" value="SLT"/>
    <property type="match status" value="1"/>
</dbReference>
<evidence type="ECO:0000256" key="1">
    <source>
        <dbReference type="ARBA" id="ARBA00007734"/>
    </source>
</evidence>
<dbReference type="InterPro" id="IPR023346">
    <property type="entry name" value="Lysozyme-like_dom_sf"/>
</dbReference>
<dbReference type="AlphaFoldDB" id="E5Y7M1"/>
<dbReference type="InterPro" id="IPR008258">
    <property type="entry name" value="Transglycosylase_SLT_dom_1"/>
</dbReference>
<dbReference type="SUPFAM" id="SSF53955">
    <property type="entry name" value="Lysozyme-like"/>
    <property type="match status" value="1"/>
</dbReference>
<feature type="chain" id="PRO_5003200831" description="Transglycosylase SLT domain-containing protein" evidence="2">
    <location>
        <begin position="23"/>
        <end position="214"/>
    </location>
</feature>
<gene>
    <name evidence="4" type="ORF">HMPREF0179_02186</name>
</gene>
<dbReference type="OrthoDB" id="9815002at2"/>
<feature type="domain" description="Transglycosylase SLT" evidence="3">
    <location>
        <begin position="50"/>
        <end position="158"/>
    </location>
</feature>
<dbReference type="PANTHER" id="PTHR37423:SF2">
    <property type="entry name" value="MEMBRANE-BOUND LYTIC MUREIN TRANSGLYCOSYLASE C"/>
    <property type="match status" value="1"/>
</dbReference>
<accession>E5Y7M1</accession>
<feature type="signal peptide" evidence="2">
    <location>
        <begin position="1"/>
        <end position="22"/>
    </location>
</feature>
<evidence type="ECO:0000313" key="4">
    <source>
        <dbReference type="EMBL" id="EFV43980.1"/>
    </source>
</evidence>
<proteinExistence type="inferred from homology"/>
<organism evidence="4 5">
    <name type="scientific">Bilophila wadsworthia (strain 3_1_6)</name>
    <dbReference type="NCBI Taxonomy" id="563192"/>
    <lineage>
        <taxon>Bacteria</taxon>
        <taxon>Pseudomonadati</taxon>
        <taxon>Thermodesulfobacteriota</taxon>
        <taxon>Desulfovibrionia</taxon>
        <taxon>Desulfovibrionales</taxon>
        <taxon>Desulfovibrionaceae</taxon>
        <taxon>Bilophila</taxon>
    </lineage>
</organism>
<dbReference type="RefSeq" id="WP_005027996.1">
    <property type="nucleotide sequence ID" value="NZ_KE150238.1"/>
</dbReference>